<dbReference type="HOGENOM" id="CLU_019602_18_2_9"/>
<gene>
    <name evidence="4" type="ORF">HMPREF0819_0749</name>
</gene>
<dbReference type="SUPFAM" id="SSF53850">
    <property type="entry name" value="Periplasmic binding protein-like II"/>
    <property type="match status" value="1"/>
</dbReference>
<organism evidence="4 5">
    <name type="scientific">Streptococcus equinus ATCC 9812</name>
    <dbReference type="NCBI Taxonomy" id="525379"/>
    <lineage>
        <taxon>Bacteria</taxon>
        <taxon>Bacillati</taxon>
        <taxon>Bacillota</taxon>
        <taxon>Bacilli</taxon>
        <taxon>Lactobacillales</taxon>
        <taxon>Streptococcaceae</taxon>
        <taxon>Streptococcus</taxon>
    </lineage>
</organism>
<accession>E8JP26</accession>
<name>E8JP26_STREI</name>
<keyword evidence="1" id="KW-0732">Signal</keyword>
<evidence type="ECO:0000313" key="5">
    <source>
        <dbReference type="Proteomes" id="UP000005699"/>
    </source>
</evidence>
<dbReference type="PANTHER" id="PTHR35936">
    <property type="entry name" value="MEMBRANE-BOUND LYTIC MUREIN TRANSGLYCOSYLASE F"/>
    <property type="match status" value="1"/>
</dbReference>
<dbReference type="InterPro" id="IPR001320">
    <property type="entry name" value="Iontro_rcpt_C"/>
</dbReference>
<dbReference type="eggNOG" id="COG0834">
    <property type="taxonomic scope" value="Bacteria"/>
</dbReference>
<dbReference type="Gene3D" id="3.40.190.10">
    <property type="entry name" value="Periplasmic binding protein-like II"/>
    <property type="match status" value="2"/>
</dbReference>
<protein>
    <submittedName>
        <fullName evidence="4">ABC transporter, substrate-binding protein, family 3</fullName>
    </submittedName>
</protein>
<dbReference type="SMART" id="SM00062">
    <property type="entry name" value="PBPb"/>
    <property type="match status" value="1"/>
</dbReference>
<dbReference type="GO" id="GO:0015276">
    <property type="term" value="F:ligand-gated monoatomic ion channel activity"/>
    <property type="evidence" value="ECO:0007669"/>
    <property type="project" value="InterPro"/>
</dbReference>
<dbReference type="SMART" id="SM00079">
    <property type="entry name" value="PBPe"/>
    <property type="match status" value="1"/>
</dbReference>
<dbReference type="Proteomes" id="UP000005699">
    <property type="component" value="Unassembled WGS sequence"/>
</dbReference>
<sequence length="291" mass="31660">MYKYKIEYIHIKKRKEKMTMKLSKVFGGLVLVASTCLLTACGSNDKKDTSVSDIKDKGTMVVALNPEFAPFEFKTLVDGKDTIVGADVKIAEAIGEELGVKVKFSSMSFNNVLASLQSGKADIAISGISATPERKKAYNFSEPYYESENVVLIKKTDLDKYTKTTSLDGLSVGTQKGTIQETVASEQLKGAKVVALTQNGEMINELKNGQIQAVVLEKPIAEGYVANNDDLTISNITLKNDDADAYAVALPKDDDKLTKKVNKVINDLKDSGKIDQFVQDAYALSTSDSNN</sequence>
<dbReference type="EMBL" id="AEVB01000022">
    <property type="protein sequence ID" value="EFW89073.1"/>
    <property type="molecule type" value="Genomic_DNA"/>
</dbReference>
<dbReference type="InterPro" id="IPR001638">
    <property type="entry name" value="Solute-binding_3/MltF_N"/>
</dbReference>
<dbReference type="Pfam" id="PF00497">
    <property type="entry name" value="SBP_bac_3"/>
    <property type="match status" value="1"/>
</dbReference>
<evidence type="ECO:0000259" key="3">
    <source>
        <dbReference type="SMART" id="SM00079"/>
    </source>
</evidence>
<evidence type="ECO:0000313" key="4">
    <source>
        <dbReference type="EMBL" id="EFW89073.1"/>
    </source>
</evidence>
<feature type="domain" description="Ionotropic glutamate receptor C-terminal" evidence="3">
    <location>
        <begin position="59"/>
        <end position="280"/>
    </location>
</feature>
<proteinExistence type="predicted"/>
<reference evidence="4 5" key="1">
    <citation type="submission" date="2010-12" db="EMBL/GenBank/DDBJ databases">
        <authorList>
            <person name="Muzny D."/>
            <person name="Qin X."/>
            <person name="Deng J."/>
            <person name="Jiang H."/>
            <person name="Liu Y."/>
            <person name="Qu J."/>
            <person name="Song X.-Z."/>
            <person name="Zhang L."/>
            <person name="Thornton R."/>
            <person name="Coyle M."/>
            <person name="Francisco L."/>
            <person name="Jackson L."/>
            <person name="Javaid M."/>
            <person name="Korchina V."/>
            <person name="Kovar C."/>
            <person name="Mata R."/>
            <person name="Mathew T."/>
            <person name="Ngo R."/>
            <person name="Nguyen L."/>
            <person name="Nguyen N."/>
            <person name="Okwuonu G."/>
            <person name="Ongeri F."/>
            <person name="Pham C."/>
            <person name="Simmons D."/>
            <person name="Wilczek-Boney K."/>
            <person name="Hale W."/>
            <person name="Jakkamsetti A."/>
            <person name="Pham P."/>
            <person name="Ruth R."/>
            <person name="San Lucas F."/>
            <person name="Warren J."/>
            <person name="Zhang J."/>
            <person name="Zhao Z."/>
            <person name="Zhou C."/>
            <person name="Zhu D."/>
            <person name="Lee S."/>
            <person name="Bess C."/>
            <person name="Blankenburg K."/>
            <person name="Forbes L."/>
            <person name="Fu Q."/>
            <person name="Gubbala S."/>
            <person name="Hirani K."/>
            <person name="Jayaseelan J.C."/>
            <person name="Lara F."/>
            <person name="Munidasa M."/>
            <person name="Palculict T."/>
            <person name="Patil S."/>
            <person name="Pu L.-L."/>
            <person name="Saada N."/>
            <person name="Tang L."/>
            <person name="Weissenberger G."/>
            <person name="Zhu Y."/>
            <person name="Hemphill L."/>
            <person name="Shang Y."/>
            <person name="Youmans B."/>
            <person name="Ayvaz T."/>
            <person name="Ross M."/>
            <person name="Santibanez J."/>
            <person name="Aqrawi P."/>
            <person name="Gross S."/>
            <person name="Joshi V."/>
            <person name="Fowler G."/>
            <person name="Nazareth L."/>
            <person name="Reid J."/>
            <person name="Worley K."/>
            <person name="Petrosino J."/>
            <person name="Highlander S."/>
            <person name="Gibbs R."/>
        </authorList>
    </citation>
    <scope>NUCLEOTIDE SEQUENCE [LARGE SCALE GENOMIC DNA]</scope>
    <source>
        <strain evidence="4 5">ATCC 9812</strain>
    </source>
</reference>
<dbReference type="AlphaFoldDB" id="E8JP26"/>
<comment type="caution">
    <text evidence="4">The sequence shown here is derived from an EMBL/GenBank/DDBJ whole genome shotgun (WGS) entry which is preliminary data.</text>
</comment>
<evidence type="ECO:0000259" key="2">
    <source>
        <dbReference type="SMART" id="SM00062"/>
    </source>
</evidence>
<evidence type="ECO:0000256" key="1">
    <source>
        <dbReference type="ARBA" id="ARBA00022729"/>
    </source>
</evidence>
<dbReference type="GO" id="GO:0016020">
    <property type="term" value="C:membrane"/>
    <property type="evidence" value="ECO:0007669"/>
    <property type="project" value="InterPro"/>
</dbReference>
<feature type="domain" description="Solute-binding protein family 3/N-terminal" evidence="2">
    <location>
        <begin position="59"/>
        <end position="281"/>
    </location>
</feature>
<dbReference type="PANTHER" id="PTHR35936:SF17">
    <property type="entry name" value="ARGININE-BINDING EXTRACELLULAR PROTEIN ARTP"/>
    <property type="match status" value="1"/>
</dbReference>